<keyword evidence="4" id="KW-0309">Germination</keyword>
<evidence type="ECO:0000256" key="8">
    <source>
        <dbReference type="SAM" id="Phobius"/>
    </source>
</evidence>
<feature type="transmembrane region" description="Helical" evidence="8">
    <location>
        <begin position="187"/>
        <end position="208"/>
    </location>
</feature>
<keyword evidence="7 8" id="KW-0472">Membrane</keyword>
<evidence type="ECO:0000256" key="6">
    <source>
        <dbReference type="ARBA" id="ARBA00022989"/>
    </source>
</evidence>
<evidence type="ECO:0000313" key="9">
    <source>
        <dbReference type="EMBL" id="SQI61650.1"/>
    </source>
</evidence>
<proteinExistence type="inferred from homology"/>
<name>A0A2X4WVD4_LEDLE</name>
<dbReference type="NCBIfam" id="TIGR00912">
    <property type="entry name" value="2A0309"/>
    <property type="match status" value="1"/>
</dbReference>
<sequence length="360" mass="41777">MDSIPKGKQIAPFLVFFIIHSMQIGVGALGFQRFIAKTAGYDSWISVLIALAFSHIIMFIIFKIVKLGKGDLIDTHYFVYGKIVGRIFNLLFAIYFIIITVTIVRPYVEILQTWVFLNGSVFWFTLSFLLLAIYIINGGFRTIVGIAFFSVIIPFYLYFIFLFTLPYTDFSDFLPILDHSLQDIFKASLHLSISYLGYETLLIFYPFIQNGMDGKKWAHLGLLFTGFIYLYITILSFSYYSEEQLQHVIWPTLSMWKIVKLSFIWRFEYIGITTWSLVILPNICIALWCASRIIKKTINISQKVSLYIIAPLVLIISLILQTRQQIDQYITWVGNIGIIINYFYIPLLLLLVIIARKVRK</sequence>
<feature type="transmembrane region" description="Helical" evidence="8">
    <location>
        <begin position="306"/>
        <end position="323"/>
    </location>
</feature>
<dbReference type="STRING" id="1348624.GCA_001591545_02437"/>
<feature type="transmembrane region" description="Helical" evidence="8">
    <location>
        <begin position="220"/>
        <end position="240"/>
    </location>
</feature>
<feature type="transmembrane region" description="Helical" evidence="8">
    <location>
        <begin position="143"/>
        <end position="167"/>
    </location>
</feature>
<protein>
    <submittedName>
        <fullName evidence="9">Spore germination protein</fullName>
    </submittedName>
</protein>
<evidence type="ECO:0000256" key="4">
    <source>
        <dbReference type="ARBA" id="ARBA00022544"/>
    </source>
</evidence>
<dbReference type="Proteomes" id="UP000249134">
    <property type="component" value="Chromosome 1"/>
</dbReference>
<evidence type="ECO:0000256" key="2">
    <source>
        <dbReference type="ARBA" id="ARBA00007998"/>
    </source>
</evidence>
<dbReference type="Pfam" id="PF03845">
    <property type="entry name" value="Spore_permease"/>
    <property type="match status" value="1"/>
</dbReference>
<feature type="transmembrane region" description="Helical" evidence="8">
    <location>
        <begin position="12"/>
        <end position="31"/>
    </location>
</feature>
<comment type="similarity">
    <text evidence="2">Belongs to the amino acid-polyamine-organocation (APC) superfamily. Spore germination protein (SGP) (TC 2.A.3.9) family.</text>
</comment>
<feature type="transmembrane region" description="Helical" evidence="8">
    <location>
        <begin position="114"/>
        <end position="136"/>
    </location>
</feature>
<dbReference type="RefSeq" id="WP_066142045.1">
    <property type="nucleotide sequence ID" value="NZ_CBCSGM010000003.1"/>
</dbReference>
<evidence type="ECO:0000313" key="10">
    <source>
        <dbReference type="Proteomes" id="UP000249134"/>
    </source>
</evidence>
<dbReference type="GO" id="GO:0016020">
    <property type="term" value="C:membrane"/>
    <property type="evidence" value="ECO:0007669"/>
    <property type="project" value="UniProtKB-SubCell"/>
</dbReference>
<gene>
    <name evidence="9" type="primary">gerQB</name>
    <name evidence="9" type="ORF">NCTC4824_03340</name>
</gene>
<feature type="transmembrane region" description="Helical" evidence="8">
    <location>
        <begin position="269"/>
        <end position="294"/>
    </location>
</feature>
<dbReference type="AlphaFoldDB" id="A0A2X4WVD4"/>
<feature type="transmembrane region" description="Helical" evidence="8">
    <location>
        <begin position="43"/>
        <end position="62"/>
    </location>
</feature>
<dbReference type="KEGG" id="blen:NCTC4824_03340"/>
<reference evidence="9 10" key="1">
    <citation type="submission" date="2018-06" db="EMBL/GenBank/DDBJ databases">
        <authorList>
            <consortium name="Pathogen Informatics"/>
            <person name="Doyle S."/>
        </authorList>
    </citation>
    <scope>NUCLEOTIDE SEQUENCE [LARGE SCALE GENOMIC DNA]</scope>
    <source>
        <strain evidence="9 10">NCTC4824</strain>
    </source>
</reference>
<dbReference type="InterPro" id="IPR004761">
    <property type="entry name" value="Spore_GerAB"/>
</dbReference>
<evidence type="ECO:0000256" key="1">
    <source>
        <dbReference type="ARBA" id="ARBA00004141"/>
    </source>
</evidence>
<keyword evidence="3" id="KW-0813">Transport</keyword>
<organism evidence="9 10">
    <name type="scientific">Lederbergia lenta</name>
    <name type="common">Bacillus lentus</name>
    <dbReference type="NCBI Taxonomy" id="1467"/>
    <lineage>
        <taxon>Bacteria</taxon>
        <taxon>Bacillati</taxon>
        <taxon>Bacillota</taxon>
        <taxon>Bacilli</taxon>
        <taxon>Bacillales</taxon>
        <taxon>Bacillaceae</taxon>
        <taxon>Lederbergia</taxon>
    </lineage>
</organism>
<dbReference type="PANTHER" id="PTHR34975:SF2">
    <property type="entry name" value="SPORE GERMINATION PROTEIN A2"/>
    <property type="match status" value="1"/>
</dbReference>
<dbReference type="EMBL" id="LS483476">
    <property type="protein sequence ID" value="SQI61650.1"/>
    <property type="molecule type" value="Genomic_DNA"/>
</dbReference>
<dbReference type="GO" id="GO:0009847">
    <property type="term" value="P:spore germination"/>
    <property type="evidence" value="ECO:0007669"/>
    <property type="project" value="InterPro"/>
</dbReference>
<feature type="transmembrane region" description="Helical" evidence="8">
    <location>
        <begin position="83"/>
        <end position="108"/>
    </location>
</feature>
<dbReference type="PANTHER" id="PTHR34975">
    <property type="entry name" value="SPORE GERMINATION PROTEIN A2"/>
    <property type="match status" value="1"/>
</dbReference>
<feature type="transmembrane region" description="Helical" evidence="8">
    <location>
        <begin position="329"/>
        <end position="355"/>
    </location>
</feature>
<keyword evidence="10" id="KW-1185">Reference proteome</keyword>
<accession>A0A2X4WVD4</accession>
<evidence type="ECO:0000256" key="5">
    <source>
        <dbReference type="ARBA" id="ARBA00022692"/>
    </source>
</evidence>
<evidence type="ECO:0000256" key="7">
    <source>
        <dbReference type="ARBA" id="ARBA00023136"/>
    </source>
</evidence>
<keyword evidence="6 8" id="KW-1133">Transmembrane helix</keyword>
<comment type="subcellular location">
    <subcellularLocation>
        <location evidence="1">Membrane</location>
        <topology evidence="1">Multi-pass membrane protein</topology>
    </subcellularLocation>
</comment>
<evidence type="ECO:0000256" key="3">
    <source>
        <dbReference type="ARBA" id="ARBA00022448"/>
    </source>
</evidence>
<keyword evidence="5 8" id="KW-0812">Transmembrane</keyword>